<evidence type="ECO:0000313" key="2">
    <source>
        <dbReference type="Proteomes" id="UP000663846"/>
    </source>
</evidence>
<organism evidence="1 2">
    <name type="scientific">Rhizoctonia solani</name>
    <dbReference type="NCBI Taxonomy" id="456999"/>
    <lineage>
        <taxon>Eukaryota</taxon>
        <taxon>Fungi</taxon>
        <taxon>Dikarya</taxon>
        <taxon>Basidiomycota</taxon>
        <taxon>Agaricomycotina</taxon>
        <taxon>Agaricomycetes</taxon>
        <taxon>Cantharellales</taxon>
        <taxon>Ceratobasidiaceae</taxon>
        <taxon>Rhizoctonia</taxon>
    </lineage>
</organism>
<evidence type="ECO:0008006" key="3">
    <source>
        <dbReference type="Google" id="ProtNLM"/>
    </source>
</evidence>
<gene>
    <name evidence="1" type="ORF">RDB_LOCUS169380</name>
</gene>
<evidence type="ECO:0000313" key="1">
    <source>
        <dbReference type="EMBL" id="CAE6467274.1"/>
    </source>
</evidence>
<sequence>MIHGTAQPVYPAIRQWQEAGAFLENALSRYLELSISLKENVSPQDTPPKDLATQIDFALERIQGTIIQRISYTRATLAQMRNRALSPTYYLPREVLSEIFINVVFAPSDLSPFAPEPLKTRVTQMYRALYNLLGVCTVWRDVALNYGLLWSIIPLLGSPSRTPIDENSSSVPMHILERSKGGLHLVATRPCDLMCESILAERVPRFHTINISTSSQSTLENILKIFLNENGPERLSLSELSIYLDQDDSYYDALPHEADDLFPLDLMKQASFTRLVPNLSALRVRGAQLCWHMFNYSHRLTELHLQEILFGYDIAAVNFLGVLSSASELRILKLISVRSFYNGPLNDNEILKIQFPKLQTLLVDDLHFNTLDVFLSSIISRSHHLTLLLSGRCLYVRLPRNPRELEEVSWEILYELLRKVLVRDLLIAGDSVDPWPSPSPMVLGGLIKSVAPSLETLRMNSWNFDTAYCNVLTHSSLSQDSPALNIINLHITRAKIYNLESLVDMVTSHSKSIQHVRLGLAIQDDRGDQWVPVQRDHPLASALEDIIPSCQIIDYQFYPPQFEDAPWQLW</sequence>
<name>A0A8H3BX99_9AGAM</name>
<proteinExistence type="predicted"/>
<protein>
    <recommendedName>
        <fullName evidence="3">F-box domain-containing protein</fullName>
    </recommendedName>
</protein>
<comment type="caution">
    <text evidence="1">The sequence shown here is derived from an EMBL/GenBank/DDBJ whole genome shotgun (WGS) entry which is preliminary data.</text>
</comment>
<accession>A0A8H3BX99</accession>
<dbReference type="EMBL" id="CAJMWS010000879">
    <property type="protein sequence ID" value="CAE6467274.1"/>
    <property type="molecule type" value="Genomic_DNA"/>
</dbReference>
<reference evidence="1" key="1">
    <citation type="submission" date="2021-01" db="EMBL/GenBank/DDBJ databases">
        <authorList>
            <person name="Kaushik A."/>
        </authorList>
    </citation>
    <scope>NUCLEOTIDE SEQUENCE</scope>
    <source>
        <strain evidence="1">AG1-1C</strain>
    </source>
</reference>
<dbReference type="AlphaFoldDB" id="A0A8H3BX99"/>
<dbReference type="Proteomes" id="UP000663846">
    <property type="component" value="Unassembled WGS sequence"/>
</dbReference>